<dbReference type="PANTHER" id="PTHR35615">
    <property type="entry name" value="PRESENT IN THE OUTER MITOCHONDRIAL MEMBRANE PROTEOME 22-RELATED"/>
    <property type="match status" value="1"/>
</dbReference>
<evidence type="ECO:0000313" key="3">
    <source>
        <dbReference type="Proteomes" id="UP001430356"/>
    </source>
</evidence>
<proteinExistence type="predicted"/>
<comment type="caution">
    <text evidence="2">The sequence shown here is derived from an EMBL/GenBank/DDBJ whole genome shotgun (WGS) entry which is preliminary data.</text>
</comment>
<keyword evidence="3" id="KW-1185">Reference proteome</keyword>
<feature type="compositionally biased region" description="Low complexity" evidence="1">
    <location>
        <begin position="1615"/>
        <end position="1658"/>
    </location>
</feature>
<evidence type="ECO:0000313" key="2">
    <source>
        <dbReference type="EMBL" id="KAK7202134.1"/>
    </source>
</evidence>
<feature type="region of interest" description="Disordered" evidence="1">
    <location>
        <begin position="1"/>
        <end position="113"/>
    </location>
</feature>
<feature type="region of interest" description="Disordered" evidence="1">
    <location>
        <begin position="1197"/>
        <end position="1259"/>
    </location>
</feature>
<protein>
    <submittedName>
        <fullName evidence="2">Uncharacterized protein</fullName>
    </submittedName>
</protein>
<feature type="compositionally biased region" description="Low complexity" evidence="1">
    <location>
        <begin position="40"/>
        <end position="54"/>
    </location>
</feature>
<dbReference type="InterPro" id="IPR027417">
    <property type="entry name" value="P-loop_NTPase"/>
</dbReference>
<feature type="region of interest" description="Disordered" evidence="1">
    <location>
        <begin position="1593"/>
        <end position="1685"/>
    </location>
</feature>
<dbReference type="PANTHER" id="PTHR35615:SF7">
    <property type="entry name" value="PRESENT IN THE OUTER MITOCHONDRIAL MEMBRANE PROTEOME 22"/>
    <property type="match status" value="1"/>
</dbReference>
<feature type="compositionally biased region" description="Low complexity" evidence="1">
    <location>
        <begin position="1227"/>
        <end position="1248"/>
    </location>
</feature>
<feature type="compositionally biased region" description="Polar residues" evidence="1">
    <location>
        <begin position="74"/>
        <end position="83"/>
    </location>
</feature>
<gene>
    <name evidence="2" type="ORF">NESM_000282600</name>
</gene>
<dbReference type="EMBL" id="JAECZO010000025">
    <property type="protein sequence ID" value="KAK7202134.1"/>
    <property type="molecule type" value="Genomic_DNA"/>
</dbReference>
<sequence>MSTGPAKSANRAATPAVKGPAVGGAAKPPPRAASNDAHVTTTPSSTARPTSGTAVTAATPSTQRTGVPPVRPAVNTSVATPSTVAGAKSTPGSVAGAPAAATNGPPAPHQQVGSHYGAGSMMGGFGAGMPNSTYGAGNAYGGGSMLGGFAPPGADGSMYGGQNPSMMYNSGYGPAMMGAMGGANGMGSMYGSGVGGGAGGGGMMGSMYGGMGSMGSMGSMGGMGGGYGMSGYGVNGFGGSLYGGSLLGSTGSLYGTGGSLYGSNDPKAVMSSMYGSRVGSMFGGFGSIYQVGGPHTDLGVVRKQSIPGFSYAFGSNLGTSAYNRSFNAASAESSTRGAGYRENSFRTSTSMQASEYPPSSAPGGAEAKSQSAERGTTGMDKDGKPVADTEKEKTKTAPAAVVETASRESTSKPTSIMKRQAPVTEAPKSPATLRQTRSGSGADTAAPTAALSTDYRIHNVVVLDVADGSRDAASAKKKGDACVVKGRSYAVDEVVESGPGSRQAIAEARHLKDLIEHMLAGHNVALLVADDGTATAASVAAVEATVTRLTEELKKPSRNGYVGLSMSMCSLPTSATVRDLLHGDEAAAAATPMKGGNSPLFGPTVMGLKSEPIEDGAAFTKHYAAALKRGSTESLMVCMLVVKQTRATAASDGKGEVFLSSLFIGISRAGPKGFHALVDKSPAAAHELFRYAVGGPTVAVHVVAVSQNATDGAVLEDAAKVGAVQNSAPRSGNVRRFVDFTEEQLKSMLKRRDASSGAERVELDNHVKRLSVVLHDAKQLLADPKSTVPHVYPTESERSTETTPAEPKSRAVAAEVSPSSTAAKQTTAASAATVAPPTAAAAAAAATASAADDKPRSTNVATLVVADAAEARAYSVAGTTVTAGGRPFAVDEVVVRDGAAAAAPIESAVTTSRVLAAFHKGYNGAIITVDSAAVAANGMESPSMSLVTTAVTGALALPGCKGVRVSIALVRESGVACDLTGTTAELKPIEVSSSPLFGPVVHNAALHRVRNTEELQRLVDGARTLVKPIWDAQSAVYVTVVHCCTDGDDVCVSSLLLSFASAAGTLYDQVLQQQAHLMQDLFRYAFGGAATTAVVVSLSKTDQVAGVVAALNTQHTAGAVRNRSPRQGSISNFIAYTKASLEKRRERLASLADDSAEKAPMLKLMAPMERMLADHEKVMEDPSTHFPRAYAADSSIRSASGKAANGEPPAAAKQGGDAQGEQPPAKATTTTATSTTTTTTATAATAAAPGAQSEDPSAAFTEPRVVVFLEREAGAGEKQLSLGSKDYTVDEMVRRTKTSSGTATGPSQTLSDVEALFAGVHNCSLVSASSVTRATSSEEPVWMYFQQCLNNALAGGKPGEEVRVDLTFTIVSADELVTDLLLDAAKAPARPLEIVSSPIYGPRVENASTAAAQSADELGRVMDKVHDRAVRHLAALRAGALMMVGTALLRRRTSEGDVLVASLLGTLTGPSAQAYKEAAEKAPVARRALLSSAFGGPSATVTLVNLGAEDETAQGMVATAIAISKKQRNLVSRSGSVQAFVKYTESTMKREQARAGTATGEARERHLQKVKRLQPVVEDHERLLRDFAAPIPAYPVTRGHSGSTPQAREDGGGAAAAAAGTPGTASARTPQTAAASAAAATPNRTPTAVAAGAAQTAGSPRPSQHVDARSATGTPANGVKKEPAAPNRIQGVVVLTAARETPSSASAAVPVTRTDETHVTALIAGAARVVECDEAVSRLDSSSPVRAEQVNAAAQQFVSGFNAALLCCDAAGSNAGPTACSKAVHHAIEAKPEASELYMSITVVRGEGEGEVRDMLAASGEAYAPMKVSNSPIFGPWVHQATMARLADVAQFDKAFSTAHAEATKEAAVCVVHLVLKTMEKKDVVVSSLLISLSARLDAYAGVVNVPPKTDRKLYQYAIQGSCFTVGLLGLTEKVKEAGLAEGLNVFAGLRAIENRPMRNGSVRRFLAYSVSAAADVKSRAERVTDARQKSVYEQRLASLEKMVADARGLIDAPEGQIPRTYV</sequence>
<name>A0AAW0F839_9TRYP</name>
<accession>A0AAW0F839</accession>
<feature type="compositionally biased region" description="Polar residues" evidence="1">
    <location>
        <begin position="432"/>
        <end position="441"/>
    </location>
</feature>
<feature type="compositionally biased region" description="Polar residues" evidence="1">
    <location>
        <begin position="56"/>
        <end position="65"/>
    </location>
</feature>
<organism evidence="2 3">
    <name type="scientific">Novymonas esmeraldas</name>
    <dbReference type="NCBI Taxonomy" id="1808958"/>
    <lineage>
        <taxon>Eukaryota</taxon>
        <taxon>Discoba</taxon>
        <taxon>Euglenozoa</taxon>
        <taxon>Kinetoplastea</taxon>
        <taxon>Metakinetoplastina</taxon>
        <taxon>Trypanosomatida</taxon>
        <taxon>Trypanosomatidae</taxon>
        <taxon>Novymonas</taxon>
    </lineage>
</organism>
<evidence type="ECO:0000256" key="1">
    <source>
        <dbReference type="SAM" id="MobiDB-lite"/>
    </source>
</evidence>
<feature type="region of interest" description="Disordered" evidence="1">
    <location>
        <begin position="330"/>
        <end position="447"/>
    </location>
</feature>
<dbReference type="Proteomes" id="UP001430356">
    <property type="component" value="Unassembled WGS sequence"/>
</dbReference>
<feature type="compositionally biased region" description="Basic and acidic residues" evidence="1">
    <location>
        <begin position="379"/>
        <end position="395"/>
    </location>
</feature>
<dbReference type="SUPFAM" id="SSF52540">
    <property type="entry name" value="P-loop containing nucleoside triphosphate hydrolases"/>
    <property type="match status" value="1"/>
</dbReference>
<reference evidence="2 3" key="1">
    <citation type="journal article" date="2021" name="MBio">
        <title>A New Model Trypanosomatid, Novymonas esmeraldas: Genomic Perception of Its 'Candidatus Pandoraea novymonadis' Endosymbiont.</title>
        <authorList>
            <person name="Zakharova A."/>
            <person name="Saura A."/>
            <person name="Butenko A."/>
            <person name="Podesvova L."/>
            <person name="Warmusova S."/>
            <person name="Kostygov A.Y."/>
            <person name="Nenarokova A."/>
            <person name="Lukes J."/>
            <person name="Opperdoes F.R."/>
            <person name="Yurchenko V."/>
        </authorList>
    </citation>
    <scope>NUCLEOTIDE SEQUENCE [LARGE SCALE GENOMIC DNA]</scope>
    <source>
        <strain evidence="2 3">E262AT.01</strain>
    </source>
</reference>
<feature type="compositionally biased region" description="Low complexity" evidence="1">
    <location>
        <begin position="12"/>
        <end position="26"/>
    </location>
</feature>
<feature type="region of interest" description="Disordered" evidence="1">
    <location>
        <begin position="784"/>
        <end position="821"/>
    </location>
</feature>
<feature type="compositionally biased region" description="Low complexity" evidence="1">
    <location>
        <begin position="91"/>
        <end position="104"/>
    </location>
</feature>